<evidence type="ECO:0000256" key="5">
    <source>
        <dbReference type="ARBA" id="ARBA00022747"/>
    </source>
</evidence>
<dbReference type="AlphaFoldDB" id="A0A0G1W1I6"/>
<dbReference type="InterPro" id="IPR002941">
    <property type="entry name" value="DNA_methylase_N4/N6"/>
</dbReference>
<dbReference type="GO" id="GO:0008170">
    <property type="term" value="F:N-methyltransferase activity"/>
    <property type="evidence" value="ECO:0007669"/>
    <property type="project" value="InterPro"/>
</dbReference>
<dbReference type="Pfam" id="PF01555">
    <property type="entry name" value="N6_N4_Mtase"/>
    <property type="match status" value="2"/>
</dbReference>
<name>A0A0G1W1I6_9BACT</name>
<comment type="similarity">
    <text evidence="1">Belongs to the N(4)/N(6)-methyltransferase family. N(4) subfamily.</text>
</comment>
<dbReference type="PROSITE" id="PS00093">
    <property type="entry name" value="N4_MTASE"/>
    <property type="match status" value="1"/>
</dbReference>
<evidence type="ECO:0000256" key="3">
    <source>
        <dbReference type="ARBA" id="ARBA00022679"/>
    </source>
</evidence>
<dbReference type="PRINTS" id="PR00508">
    <property type="entry name" value="S21N4MTFRASE"/>
</dbReference>
<evidence type="ECO:0000256" key="9">
    <source>
        <dbReference type="SAM" id="MobiDB-lite"/>
    </source>
</evidence>
<dbReference type="InterPro" id="IPR001091">
    <property type="entry name" value="RM_Methyltransferase"/>
</dbReference>
<evidence type="ECO:0000259" key="10">
    <source>
        <dbReference type="Pfam" id="PF01555"/>
    </source>
</evidence>
<dbReference type="EC" id="2.1.1.-" evidence="8"/>
<comment type="catalytic activity">
    <reaction evidence="7">
        <text>a 2'-deoxycytidine in DNA + S-adenosyl-L-methionine = an N(4)-methyl-2'-deoxycytidine in DNA + S-adenosyl-L-homocysteine + H(+)</text>
        <dbReference type="Rhea" id="RHEA:16857"/>
        <dbReference type="Rhea" id="RHEA-COMP:11369"/>
        <dbReference type="Rhea" id="RHEA-COMP:13674"/>
        <dbReference type="ChEBI" id="CHEBI:15378"/>
        <dbReference type="ChEBI" id="CHEBI:57856"/>
        <dbReference type="ChEBI" id="CHEBI:59789"/>
        <dbReference type="ChEBI" id="CHEBI:85452"/>
        <dbReference type="ChEBI" id="CHEBI:137933"/>
        <dbReference type="EC" id="2.1.1.113"/>
    </reaction>
</comment>
<accession>A0A0G1W1I6</accession>
<evidence type="ECO:0000313" key="11">
    <source>
        <dbReference type="EMBL" id="KKW12593.1"/>
    </source>
</evidence>
<feature type="domain" description="DNA methylase N-4/N-6" evidence="10">
    <location>
        <begin position="22"/>
        <end position="321"/>
    </location>
</feature>
<feature type="region of interest" description="Disordered" evidence="9">
    <location>
        <begin position="429"/>
        <end position="478"/>
    </location>
</feature>
<dbReference type="EMBL" id="LCQD01000011">
    <property type="protein sequence ID" value="KKW12593.1"/>
    <property type="molecule type" value="Genomic_DNA"/>
</dbReference>
<feature type="domain" description="DNA methylase N-4/N-6" evidence="10">
    <location>
        <begin position="386"/>
        <end position="423"/>
    </location>
</feature>
<evidence type="ECO:0000256" key="8">
    <source>
        <dbReference type="RuleBase" id="RU362026"/>
    </source>
</evidence>
<evidence type="ECO:0000256" key="7">
    <source>
        <dbReference type="ARBA" id="ARBA00049120"/>
    </source>
</evidence>
<dbReference type="InterPro" id="IPR017985">
    <property type="entry name" value="MeTrfase_CN4_CS"/>
</dbReference>
<evidence type="ECO:0000256" key="2">
    <source>
        <dbReference type="ARBA" id="ARBA00022603"/>
    </source>
</evidence>
<dbReference type="PATRIC" id="fig|1618448.3.peg.603"/>
<feature type="compositionally biased region" description="Basic and acidic residues" evidence="9">
    <location>
        <begin position="463"/>
        <end position="478"/>
    </location>
</feature>
<keyword evidence="2" id="KW-0489">Methyltransferase</keyword>
<dbReference type="Proteomes" id="UP000034588">
    <property type="component" value="Unassembled WGS sequence"/>
</dbReference>
<dbReference type="GO" id="GO:0009307">
    <property type="term" value="P:DNA restriction-modification system"/>
    <property type="evidence" value="ECO:0007669"/>
    <property type="project" value="UniProtKB-KW"/>
</dbReference>
<dbReference type="SUPFAM" id="SSF53335">
    <property type="entry name" value="S-adenosyl-L-methionine-dependent methyltransferases"/>
    <property type="match status" value="1"/>
</dbReference>
<organism evidence="11 12">
    <name type="scientific">Candidatus Gottesmanbacteria bacterium GW2011_GWB1_49_7</name>
    <dbReference type="NCBI Taxonomy" id="1618448"/>
    <lineage>
        <taxon>Bacteria</taxon>
        <taxon>Candidatus Gottesmaniibacteriota</taxon>
    </lineage>
</organism>
<proteinExistence type="inferred from homology"/>
<reference evidence="11 12" key="1">
    <citation type="journal article" date="2015" name="Nature">
        <title>rRNA introns, odd ribosomes, and small enigmatic genomes across a large radiation of phyla.</title>
        <authorList>
            <person name="Brown C.T."/>
            <person name="Hug L.A."/>
            <person name="Thomas B.C."/>
            <person name="Sharon I."/>
            <person name="Castelle C.J."/>
            <person name="Singh A."/>
            <person name="Wilkins M.J."/>
            <person name="Williams K.H."/>
            <person name="Banfield J.F."/>
        </authorList>
    </citation>
    <scope>NUCLEOTIDE SEQUENCE [LARGE SCALE GENOMIC DNA]</scope>
</reference>
<evidence type="ECO:0000256" key="4">
    <source>
        <dbReference type="ARBA" id="ARBA00022691"/>
    </source>
</evidence>
<gene>
    <name evidence="11" type="ORF">UY48_C0011G0040</name>
</gene>
<keyword evidence="3" id="KW-0808">Transferase</keyword>
<dbReference type="GO" id="GO:0032259">
    <property type="term" value="P:methylation"/>
    <property type="evidence" value="ECO:0007669"/>
    <property type="project" value="UniProtKB-KW"/>
</dbReference>
<dbReference type="GO" id="GO:0003677">
    <property type="term" value="F:DNA binding"/>
    <property type="evidence" value="ECO:0007669"/>
    <property type="project" value="UniProtKB-KW"/>
</dbReference>
<dbReference type="GO" id="GO:0015667">
    <property type="term" value="F:site-specific DNA-methyltransferase (cytosine-N4-specific) activity"/>
    <property type="evidence" value="ECO:0007669"/>
    <property type="project" value="UniProtKB-EC"/>
</dbReference>
<keyword evidence="6" id="KW-0238">DNA-binding</keyword>
<evidence type="ECO:0000256" key="6">
    <source>
        <dbReference type="ARBA" id="ARBA00023125"/>
    </source>
</evidence>
<dbReference type="Gene3D" id="3.40.50.150">
    <property type="entry name" value="Vaccinia Virus protein VP39"/>
    <property type="match status" value="1"/>
</dbReference>
<evidence type="ECO:0000313" key="12">
    <source>
        <dbReference type="Proteomes" id="UP000034588"/>
    </source>
</evidence>
<feature type="region of interest" description="Disordered" evidence="9">
    <location>
        <begin position="342"/>
        <end position="361"/>
    </location>
</feature>
<comment type="caution">
    <text evidence="11">The sequence shown here is derived from an EMBL/GenBank/DDBJ whole genome shotgun (WGS) entry which is preliminary data.</text>
</comment>
<protein>
    <recommendedName>
        <fullName evidence="8">Methyltransferase</fullName>
        <ecNumber evidence="8">2.1.1.-</ecNumber>
    </recommendedName>
</protein>
<evidence type="ECO:0000256" key="1">
    <source>
        <dbReference type="ARBA" id="ARBA00010203"/>
    </source>
</evidence>
<keyword evidence="4" id="KW-0949">S-adenosyl-L-methionine</keyword>
<dbReference type="InterPro" id="IPR029063">
    <property type="entry name" value="SAM-dependent_MTases_sf"/>
</dbReference>
<sequence length="478" mass="52856">MELDYRVGNVLDELQKMPDESVHCIVTSPPYFGLRDYKSPPTIWGGDPNCQHDFEMVNKESKIRTGLGLEKLGEQYRGGGKKQGKLGTIKSETGFCQKCGAWKGHLGLEPTIELYVQHLVTVFEECKRVLRKDGTFFINIGDSYAGGGGSSGHTHETKNFGRKTNSYGAVATNGKVPIGLKPKDLCMIPARVAIALQAAGWWIRNDIIWEKRNCMPESCRDRFTKSPEYVFFLTKSAKYYSDMVAVKEPSRYPDDNRKARASASHKRMPTELIAGIRPGSATYQTRNARTVWSIATQPCSLAHFAVFPMGLPTRCIKAGSPSICCGICGAPWKRIIKKTGHVNKREPAHQPGNTETKVDSTGWAPTSIATDEFQPTCKHNDNTGKAVVLDPFVGRGTTLLVADNLGRLGIGIDISAEYKKLAIEWIASEKEKQAKKSKKPRPKKAIESEIIPTPFFPDVASPEDSKSKPNGKTLEDFE</sequence>
<keyword evidence="5" id="KW-0680">Restriction system</keyword>